<dbReference type="EMBL" id="CM042883">
    <property type="protein sequence ID" value="KAI4371947.1"/>
    <property type="molecule type" value="Genomic_DNA"/>
</dbReference>
<keyword evidence="2" id="KW-1185">Reference proteome</keyword>
<protein>
    <submittedName>
        <fullName evidence="1">Uncharacterized protein</fullName>
    </submittedName>
</protein>
<reference evidence="2" key="1">
    <citation type="journal article" date="2023" name="Front. Plant Sci.">
        <title>Chromosomal-level genome assembly of Melastoma candidum provides insights into trichome evolution.</title>
        <authorList>
            <person name="Zhong Y."/>
            <person name="Wu W."/>
            <person name="Sun C."/>
            <person name="Zou P."/>
            <person name="Liu Y."/>
            <person name="Dai S."/>
            <person name="Zhou R."/>
        </authorList>
    </citation>
    <scope>NUCLEOTIDE SEQUENCE [LARGE SCALE GENOMIC DNA]</scope>
</reference>
<accession>A0ACB9R7J1</accession>
<dbReference type="Proteomes" id="UP001057402">
    <property type="component" value="Chromosome 4"/>
</dbReference>
<name>A0ACB9R7J1_9MYRT</name>
<gene>
    <name evidence="1" type="ORF">MLD38_010239</name>
</gene>
<evidence type="ECO:0000313" key="1">
    <source>
        <dbReference type="EMBL" id="KAI4371947.1"/>
    </source>
</evidence>
<comment type="caution">
    <text evidence="1">The sequence shown here is derived from an EMBL/GenBank/DDBJ whole genome shotgun (WGS) entry which is preliminary data.</text>
</comment>
<proteinExistence type="predicted"/>
<organism evidence="1 2">
    <name type="scientific">Melastoma candidum</name>
    <dbReference type="NCBI Taxonomy" id="119954"/>
    <lineage>
        <taxon>Eukaryota</taxon>
        <taxon>Viridiplantae</taxon>
        <taxon>Streptophyta</taxon>
        <taxon>Embryophyta</taxon>
        <taxon>Tracheophyta</taxon>
        <taxon>Spermatophyta</taxon>
        <taxon>Magnoliopsida</taxon>
        <taxon>eudicotyledons</taxon>
        <taxon>Gunneridae</taxon>
        <taxon>Pentapetalae</taxon>
        <taxon>rosids</taxon>
        <taxon>malvids</taxon>
        <taxon>Myrtales</taxon>
        <taxon>Melastomataceae</taxon>
        <taxon>Melastomatoideae</taxon>
        <taxon>Melastomateae</taxon>
        <taxon>Melastoma</taxon>
    </lineage>
</organism>
<sequence>MLTSMDLSEGERVLVPPLMMLPPTHPGNSSCSFFSLQLSRRFSFSHRLPDGRCVGSSRGYLLLLDHQCNLFLLKPFNATRLALPPLDTFPCILGTYFSRDGTLHAHYRTRSLGRFDHTSLVPVENLREFFIYKAIVATSRPLPGGNTDFLVVAICGNDSRLVYARPADSSWNEIPEGGRRRSYHDVICRSGTIFALSSEGFVRAWDLKARVPLILMDIECSFPKRSVEFLKSMGGLYSNHNYLVETDGTLLLVVRLIGEFVNGNNEPVTEADLLIDTDTHPLVCPYRTLQFHIYILDKESQDWVAVDHIGIGGQALFIGGSESTSVSAAKFPGCERGSIYFTDDYWERVDEDYLYGGHDIGVYNIGSGRISQFCELGSDKIEPPPFWVTQSWEQHQHLSALL</sequence>
<evidence type="ECO:0000313" key="2">
    <source>
        <dbReference type="Proteomes" id="UP001057402"/>
    </source>
</evidence>